<gene>
    <name evidence="15" type="ORF">HCU74_14365</name>
</gene>
<comment type="caution">
    <text evidence="15">The sequence shown here is derived from an EMBL/GenBank/DDBJ whole genome shotgun (WGS) entry which is preliminary data.</text>
</comment>
<reference evidence="15 16" key="1">
    <citation type="submission" date="2020-04" db="EMBL/GenBank/DDBJ databases">
        <authorList>
            <person name="Yoon J."/>
        </authorList>
    </citation>
    <scope>NUCLEOTIDE SEQUENCE [LARGE SCALE GENOMIC DNA]</scope>
    <source>
        <strain evidence="15 16">KMU-166</strain>
    </source>
</reference>
<evidence type="ECO:0000256" key="2">
    <source>
        <dbReference type="ARBA" id="ARBA00001931"/>
    </source>
</evidence>
<feature type="chain" id="PRO_5046089631" evidence="13">
    <location>
        <begin position="25"/>
        <end position="713"/>
    </location>
</feature>
<keyword evidence="5 12" id="KW-0479">Metal-binding</keyword>
<dbReference type="RefSeq" id="WP_022958337.1">
    <property type="nucleotide sequence ID" value="NZ_JAAWWK010000005.1"/>
</dbReference>
<keyword evidence="8" id="KW-0634">PQQ</keyword>
<comment type="cofactor">
    <cofactor evidence="2">
        <name>pyrroloquinoline quinone</name>
        <dbReference type="ChEBI" id="CHEBI:58442"/>
    </cofactor>
</comment>
<keyword evidence="7" id="KW-0106">Calcium</keyword>
<dbReference type="InterPro" id="IPR009056">
    <property type="entry name" value="Cyt_c-like_dom"/>
</dbReference>
<dbReference type="Proteomes" id="UP000765845">
    <property type="component" value="Unassembled WGS sequence"/>
</dbReference>
<dbReference type="InterPro" id="IPR017512">
    <property type="entry name" value="PQQ_MeOH/EtOH_DH"/>
</dbReference>
<accession>A0ABX1GJR1</accession>
<dbReference type="EC" id="1.1.2.-" evidence="15"/>
<evidence type="ECO:0000256" key="9">
    <source>
        <dbReference type="ARBA" id="ARBA00023002"/>
    </source>
</evidence>
<evidence type="ECO:0000313" key="15">
    <source>
        <dbReference type="EMBL" id="NKI18597.1"/>
    </source>
</evidence>
<dbReference type="InterPro" id="IPR036909">
    <property type="entry name" value="Cyt_c-like_dom_sf"/>
</dbReference>
<evidence type="ECO:0000256" key="12">
    <source>
        <dbReference type="PROSITE-ProRule" id="PRU00433"/>
    </source>
</evidence>
<evidence type="ECO:0000256" key="11">
    <source>
        <dbReference type="ARBA" id="ARBA00023157"/>
    </source>
</evidence>
<dbReference type="Pfam" id="PF13442">
    <property type="entry name" value="Cytochrome_CBB3"/>
    <property type="match status" value="1"/>
</dbReference>
<evidence type="ECO:0000256" key="1">
    <source>
        <dbReference type="ARBA" id="ARBA00001913"/>
    </source>
</evidence>
<dbReference type="EMBL" id="JAAWWK010000005">
    <property type="protein sequence ID" value="NKI18597.1"/>
    <property type="molecule type" value="Genomic_DNA"/>
</dbReference>
<dbReference type="CDD" id="cd10279">
    <property type="entry name" value="PQQ_ADH_II"/>
    <property type="match status" value="1"/>
</dbReference>
<keyword evidence="16" id="KW-1185">Reference proteome</keyword>
<keyword evidence="6 13" id="KW-0732">Signal</keyword>
<keyword evidence="10 12" id="KW-0408">Iron</keyword>
<evidence type="ECO:0000259" key="14">
    <source>
        <dbReference type="PROSITE" id="PS51007"/>
    </source>
</evidence>
<evidence type="ECO:0000256" key="5">
    <source>
        <dbReference type="ARBA" id="ARBA00022723"/>
    </source>
</evidence>
<evidence type="ECO:0000256" key="8">
    <source>
        <dbReference type="ARBA" id="ARBA00022891"/>
    </source>
</evidence>
<dbReference type="InterPro" id="IPR011047">
    <property type="entry name" value="Quinoprotein_ADH-like_sf"/>
</dbReference>
<dbReference type="PROSITE" id="PS51257">
    <property type="entry name" value="PROKAR_LIPOPROTEIN"/>
    <property type="match status" value="1"/>
</dbReference>
<dbReference type="NCBIfam" id="TIGR03075">
    <property type="entry name" value="PQQ_enz_alc_DH"/>
    <property type="match status" value="1"/>
</dbReference>
<dbReference type="SUPFAM" id="SSF46626">
    <property type="entry name" value="Cytochrome c"/>
    <property type="match status" value="1"/>
</dbReference>
<keyword evidence="11" id="KW-1015">Disulfide bond</keyword>
<evidence type="ECO:0000256" key="10">
    <source>
        <dbReference type="ARBA" id="ARBA00023004"/>
    </source>
</evidence>
<evidence type="ECO:0000256" key="3">
    <source>
        <dbReference type="ARBA" id="ARBA00008156"/>
    </source>
</evidence>
<comment type="cofactor">
    <cofactor evidence="1">
        <name>Ca(2+)</name>
        <dbReference type="ChEBI" id="CHEBI:29108"/>
    </cofactor>
</comment>
<dbReference type="Gene3D" id="1.10.760.10">
    <property type="entry name" value="Cytochrome c-like domain"/>
    <property type="match status" value="1"/>
</dbReference>
<feature type="domain" description="Cytochrome c" evidence="14">
    <location>
        <begin position="620"/>
        <end position="699"/>
    </location>
</feature>
<keyword evidence="4 12" id="KW-0349">Heme</keyword>
<organism evidence="15 16">
    <name type="scientific">Spongiibacter thalassae</name>
    <dbReference type="NCBI Taxonomy" id="2721624"/>
    <lineage>
        <taxon>Bacteria</taxon>
        <taxon>Pseudomonadati</taxon>
        <taxon>Pseudomonadota</taxon>
        <taxon>Gammaproteobacteria</taxon>
        <taxon>Cellvibrionales</taxon>
        <taxon>Spongiibacteraceae</taxon>
        <taxon>Spongiibacter</taxon>
    </lineage>
</organism>
<dbReference type="InterPro" id="IPR018391">
    <property type="entry name" value="PQQ_b-propeller_rpt"/>
</dbReference>
<name>A0ABX1GJR1_9GAMM</name>
<dbReference type="SUPFAM" id="SSF50998">
    <property type="entry name" value="Quinoprotein alcohol dehydrogenase-like"/>
    <property type="match status" value="1"/>
</dbReference>
<dbReference type="PROSITE" id="PS51007">
    <property type="entry name" value="CYTC"/>
    <property type="match status" value="1"/>
</dbReference>
<comment type="similarity">
    <text evidence="3">Belongs to the bacterial PQQ dehydrogenase family.</text>
</comment>
<evidence type="ECO:0000256" key="13">
    <source>
        <dbReference type="SAM" id="SignalP"/>
    </source>
</evidence>
<dbReference type="SMART" id="SM00564">
    <property type="entry name" value="PQQ"/>
    <property type="match status" value="6"/>
</dbReference>
<dbReference type="PANTHER" id="PTHR32303">
    <property type="entry name" value="QUINOPROTEIN ALCOHOL DEHYDROGENASE (CYTOCHROME C)"/>
    <property type="match status" value="1"/>
</dbReference>
<dbReference type="Pfam" id="PF01011">
    <property type="entry name" value="PQQ"/>
    <property type="match status" value="2"/>
</dbReference>
<evidence type="ECO:0000256" key="6">
    <source>
        <dbReference type="ARBA" id="ARBA00022729"/>
    </source>
</evidence>
<evidence type="ECO:0000256" key="7">
    <source>
        <dbReference type="ARBA" id="ARBA00022837"/>
    </source>
</evidence>
<dbReference type="InterPro" id="IPR002372">
    <property type="entry name" value="PQQ_rpt_dom"/>
</dbReference>
<proteinExistence type="inferred from homology"/>
<sequence length="713" mass="77747">MKNNKLGISLFPLLTAAAVLTLSACSNGFNKYISNGIDATPQKSTANTDWPMHGNNRYEQRFSELTDINAKNISELGLAWYIDLPENRGQEATPLIINGVMYTTSAWNHVHALNAKTGEILWQYDPKVPKKQGIKGCCDSVTRGLAYDKGRVIQATLDGRLIALDAKSGIPLWETRTFKNTLNYTITGAPRVARGKVYIGNGGAEYGVRGYISAYDINSGKLVWRFYTVPSSKNLDSGVEPEALMAKTWSAQGSDLEKGGTVWDSIVYDPDTNSIIFGVGNGSPWNPNIRSPGGGDNLFLSSIVSVNADTGNYNWHYQTTPGEAWDYTATQPIVLADMEFDGTMRKVAIQAPKNGFLYILDRINGKLLSAKPFVDVTWASHVDMTTGRPVVNPEAEYWKTGKPALVMPSWMGGHNWHPMAFNPNNNVIYIPTQTSAFPYLAEDEQTPSKLAVNLGVDTKAANLPDDPKVIQAVKDATSGALLARDLRTGKDLWKVGYPGVWNGGVLATAGEIIFQGSATGYVNAYRADNGERLWRFNAQTGVVAPPVTYKIDGEQYIAVNAGWGGIMPLMTGELTKDAAQQYPRNISRLLVFKLGASAKLPVDDRVALQMAPVTTQIDKDAAHKGFETYDRYCVVCHGGGGVGGGVVPDLRFSGITQSEEAWASVVLGGILESRGMVSFKSELDAGDAENIRQFILDRIRYAHEVGDTSRPYR</sequence>
<dbReference type="Gene3D" id="2.140.10.10">
    <property type="entry name" value="Quinoprotein alcohol dehydrogenase-like superfamily"/>
    <property type="match status" value="1"/>
</dbReference>
<protein>
    <submittedName>
        <fullName evidence="15">PQQ-dependent dehydrogenase, methanol/ethanol family</fullName>
        <ecNumber evidence="15">1.1.2.-</ecNumber>
    </submittedName>
</protein>
<evidence type="ECO:0000256" key="4">
    <source>
        <dbReference type="ARBA" id="ARBA00022617"/>
    </source>
</evidence>
<evidence type="ECO:0000313" key="16">
    <source>
        <dbReference type="Proteomes" id="UP000765845"/>
    </source>
</evidence>
<dbReference type="GO" id="GO:0016491">
    <property type="term" value="F:oxidoreductase activity"/>
    <property type="evidence" value="ECO:0007669"/>
    <property type="project" value="UniProtKB-KW"/>
</dbReference>
<keyword evidence="9 15" id="KW-0560">Oxidoreductase</keyword>
<feature type="signal peptide" evidence="13">
    <location>
        <begin position="1"/>
        <end position="24"/>
    </location>
</feature>